<name>A0ABT9DCH2_9CELL</name>
<evidence type="ECO:0000256" key="1">
    <source>
        <dbReference type="SAM" id="Phobius"/>
    </source>
</evidence>
<dbReference type="RefSeq" id="WP_304601475.1">
    <property type="nucleotide sequence ID" value="NZ_JAUQYO010000001.1"/>
</dbReference>
<keyword evidence="1" id="KW-1133">Transmembrane helix</keyword>
<feature type="transmembrane region" description="Helical" evidence="1">
    <location>
        <begin position="54"/>
        <end position="71"/>
    </location>
</feature>
<keyword evidence="3" id="KW-1185">Reference proteome</keyword>
<gene>
    <name evidence="2" type="ORF">Q6348_11770</name>
</gene>
<proteinExistence type="predicted"/>
<evidence type="ECO:0000313" key="3">
    <source>
        <dbReference type="Proteomes" id="UP001232536"/>
    </source>
</evidence>
<feature type="transmembrane region" description="Helical" evidence="1">
    <location>
        <begin position="91"/>
        <end position="117"/>
    </location>
</feature>
<evidence type="ECO:0008006" key="4">
    <source>
        <dbReference type="Google" id="ProtNLM"/>
    </source>
</evidence>
<keyword evidence="1" id="KW-0812">Transmembrane</keyword>
<dbReference type="EMBL" id="JAUQYP010000001">
    <property type="protein sequence ID" value="MDO8107873.1"/>
    <property type="molecule type" value="Genomic_DNA"/>
</dbReference>
<protein>
    <recommendedName>
        <fullName evidence="4">Vitamin K epoxide reductase domain-containing protein</fullName>
    </recommendedName>
</protein>
<feature type="transmembrane region" description="Helical" evidence="1">
    <location>
        <begin position="27"/>
        <end position="45"/>
    </location>
</feature>
<comment type="caution">
    <text evidence="2">The sequence shown here is derived from an EMBL/GenBank/DDBJ whole genome shotgun (WGS) entry which is preliminary data.</text>
</comment>
<accession>A0ABT9DCH2</accession>
<dbReference type="Proteomes" id="UP001232536">
    <property type="component" value="Unassembled WGS sequence"/>
</dbReference>
<keyword evidence="1" id="KW-0472">Membrane</keyword>
<reference evidence="2 3" key="1">
    <citation type="submission" date="2023-07" db="EMBL/GenBank/DDBJ databases">
        <title>Description of novel actinomycetes strains, isolated from tidal flat sediment.</title>
        <authorList>
            <person name="Lu C."/>
        </authorList>
    </citation>
    <scope>NUCLEOTIDE SEQUENCE [LARGE SCALE GENOMIC DNA]</scope>
    <source>
        <strain evidence="2 3">SYSU T00b441</strain>
    </source>
</reference>
<evidence type="ECO:0000313" key="2">
    <source>
        <dbReference type="EMBL" id="MDO8107873.1"/>
    </source>
</evidence>
<organism evidence="2 3">
    <name type="scientific">Actinotalea lenta</name>
    <dbReference type="NCBI Taxonomy" id="3064654"/>
    <lineage>
        <taxon>Bacteria</taxon>
        <taxon>Bacillati</taxon>
        <taxon>Actinomycetota</taxon>
        <taxon>Actinomycetes</taxon>
        <taxon>Micrococcales</taxon>
        <taxon>Cellulomonadaceae</taxon>
        <taxon>Actinotalea</taxon>
    </lineage>
</organism>
<sequence length="128" mass="12782">MTADRADLTRAPAHRSFLRVGRPGRRAIAWVLLAPVLATAGYAALHPAAATDRVALVVVAALGAATLARYVPTVGLRPVLGCTPCAVAAGLSVPVAAALLASGAAGLGVAVAAMGLVQRLRQPDTCPT</sequence>